<feature type="transmembrane region" description="Helical" evidence="2">
    <location>
        <begin position="224"/>
        <end position="244"/>
    </location>
</feature>
<reference evidence="3" key="2">
    <citation type="submission" date="2025-08" db="UniProtKB">
        <authorList>
            <consortium name="Ensembl"/>
        </authorList>
    </citation>
    <scope>IDENTIFICATION</scope>
</reference>
<reference evidence="4" key="1">
    <citation type="submission" date="2003-08" db="EMBL/GenBank/DDBJ databases">
        <authorList>
            <person name="Birren B."/>
            <person name="Nusbaum C."/>
            <person name="Abebe A."/>
            <person name="Abouelleil A."/>
            <person name="Adekoya E."/>
            <person name="Ait-zahra M."/>
            <person name="Allen N."/>
            <person name="Allen T."/>
            <person name="An P."/>
            <person name="Anderson M."/>
            <person name="Anderson S."/>
            <person name="Arachchi H."/>
            <person name="Armbruster J."/>
            <person name="Bachantsang P."/>
            <person name="Baldwin J."/>
            <person name="Barry A."/>
            <person name="Bayul T."/>
            <person name="Blitshsteyn B."/>
            <person name="Bloom T."/>
            <person name="Blye J."/>
            <person name="Boguslavskiy L."/>
            <person name="Borowsky M."/>
            <person name="Boukhgalter B."/>
            <person name="Brunache A."/>
            <person name="Butler J."/>
            <person name="Calixte N."/>
            <person name="Calvo S."/>
            <person name="Camarata J."/>
            <person name="Campo K."/>
            <person name="Chang J."/>
            <person name="Cheshatsang Y."/>
            <person name="Citroen M."/>
            <person name="Collymore A."/>
            <person name="Considine T."/>
            <person name="Cook A."/>
            <person name="Cooke P."/>
            <person name="Corum B."/>
            <person name="Cuomo C."/>
            <person name="David R."/>
            <person name="Dawoe T."/>
            <person name="Degray S."/>
            <person name="Dodge S."/>
            <person name="Dooley K."/>
            <person name="Dorje P."/>
            <person name="Dorjee K."/>
            <person name="Dorris L."/>
            <person name="Duffey N."/>
            <person name="Dupes A."/>
            <person name="Elkins T."/>
            <person name="Engels R."/>
            <person name="Erickson J."/>
            <person name="Farina A."/>
            <person name="Faro S."/>
            <person name="Ferreira P."/>
            <person name="Fischer H."/>
            <person name="Fitzgerald M."/>
            <person name="Foley K."/>
            <person name="Gage D."/>
            <person name="Galagan J."/>
            <person name="Gearin G."/>
            <person name="Gnerre S."/>
            <person name="Gnirke A."/>
            <person name="Goyette A."/>
            <person name="Graham J."/>
            <person name="Grandbois E."/>
            <person name="Gyaltsen K."/>
            <person name="Hafez N."/>
            <person name="Hagopian D."/>
            <person name="Hagos B."/>
            <person name="Hall J."/>
            <person name="Hatcher B."/>
            <person name="Heller A."/>
            <person name="Higgins H."/>
            <person name="Honan T."/>
            <person name="Horn A."/>
            <person name="Houde N."/>
            <person name="Hughes L."/>
            <person name="Hulme W."/>
            <person name="Husby E."/>
            <person name="Iliev I."/>
            <person name="Jaffe D."/>
            <person name="Jones C."/>
            <person name="Kamal M."/>
            <person name="Kamat A."/>
            <person name="Kamvysselis M."/>
            <person name="Karlsson E."/>
            <person name="Kells C."/>
            <person name="Kieu A."/>
            <person name="Kisner P."/>
            <person name="Kodira C."/>
            <person name="Kulbokas E."/>
            <person name="Labutti K."/>
            <person name="Lama D."/>
            <person name="Landers T."/>
            <person name="Leger J."/>
            <person name="Levine S."/>
            <person name="Lewis D."/>
            <person name="Lewis T."/>
            <person name="Lindblad-toh K."/>
            <person name="Liu X."/>
            <person name="Lokyitsang T."/>
            <person name="Lokyitsang Y."/>
            <person name="Lucien O."/>
            <person name="Lui A."/>
            <person name="Ma L.J."/>
            <person name="Mabbitt R."/>
            <person name="Macdonald J."/>
            <person name="Maclean C."/>
            <person name="Major J."/>
            <person name="Manning J."/>
            <person name="Marabella R."/>
            <person name="Maru K."/>
            <person name="Matthews C."/>
            <person name="Mauceli E."/>
            <person name="Mccarthy M."/>
            <person name="Mcdonough S."/>
            <person name="Mcghee T."/>
            <person name="Meldrim J."/>
            <person name="Meneus L."/>
            <person name="Mesirov J."/>
            <person name="Mihalev A."/>
            <person name="Mihova T."/>
            <person name="Mikkelsen T."/>
            <person name="Mlenga V."/>
            <person name="Moru K."/>
            <person name="Mozes J."/>
            <person name="Mulrain L."/>
            <person name="Munson G."/>
            <person name="Naylor J."/>
            <person name="Newes C."/>
            <person name="Nguyen C."/>
            <person name="Nguyen N."/>
            <person name="Nguyen T."/>
            <person name="Nicol R."/>
            <person name="Nielsen C."/>
            <person name="Nizzari M."/>
            <person name="Norbu C."/>
            <person name="Norbu N."/>
            <person name="O'donnell P."/>
            <person name="Okoawo O."/>
            <person name="O'leary S."/>
            <person name="Omotosho B."/>
            <person name="O'neill K."/>
            <person name="Osman S."/>
            <person name="Parker S."/>
            <person name="Perrin D."/>
            <person name="Phunkhang P."/>
            <person name="Piqani B."/>
            <person name="Purcell S."/>
            <person name="Rachupka T."/>
            <person name="Ramasamy U."/>
            <person name="Rameau R."/>
            <person name="Ray V."/>
            <person name="Raymond C."/>
            <person name="Retta R."/>
            <person name="Richardson S."/>
            <person name="Rise C."/>
            <person name="Rodriguez J."/>
            <person name="Rogers J."/>
            <person name="Rogov P."/>
            <person name="Rutman M."/>
            <person name="Schupbach R."/>
            <person name="Seaman C."/>
            <person name="Settipalli S."/>
            <person name="Sharpe T."/>
            <person name="Sheridan J."/>
            <person name="Sherpa N."/>
            <person name="Shi J."/>
            <person name="Smirnov S."/>
            <person name="Smith C."/>
            <person name="Sougnez C."/>
            <person name="Spencer B."/>
            <person name="Stalker J."/>
            <person name="Stange-thomann N."/>
            <person name="Stavropoulos S."/>
            <person name="Stetson K."/>
            <person name="Stone C."/>
            <person name="Stone S."/>
            <person name="Stubbs M."/>
            <person name="Talamas J."/>
            <person name="Tchuinga P."/>
            <person name="Tenzing P."/>
            <person name="Tesfaye S."/>
            <person name="Theodore J."/>
            <person name="Thoulutsang Y."/>
            <person name="Topham K."/>
            <person name="Towey S."/>
            <person name="Tsamla T."/>
            <person name="Tsomo N."/>
            <person name="Vallee D."/>
            <person name="Vassiliev H."/>
            <person name="Venkataraman V."/>
            <person name="Vinson J."/>
            <person name="Vo A."/>
            <person name="Wade C."/>
            <person name="Wang S."/>
            <person name="Wangchuk T."/>
            <person name="Wangdi T."/>
            <person name="Whittaker C."/>
            <person name="Wilkinson J."/>
            <person name="Wu Y."/>
            <person name="Wyman D."/>
            <person name="Yadav S."/>
            <person name="Yang S."/>
            <person name="Yang X."/>
            <person name="Yeager S."/>
            <person name="Yee E."/>
            <person name="Young G."/>
            <person name="Zainoun J."/>
            <person name="Zembeck L."/>
            <person name="Zimmer A."/>
            <person name="Zody M."/>
            <person name="Lander E."/>
        </authorList>
    </citation>
    <scope>NUCLEOTIDE SEQUENCE [LARGE SCALE GENOMIC DNA]</scope>
</reference>
<dbReference type="GeneTree" id="ENSGT00660000096759"/>
<accession>H2ZL95</accession>
<reference evidence="3" key="3">
    <citation type="submission" date="2025-09" db="UniProtKB">
        <authorList>
            <consortium name="Ensembl"/>
        </authorList>
    </citation>
    <scope>IDENTIFICATION</scope>
</reference>
<evidence type="ECO:0000256" key="1">
    <source>
        <dbReference type="SAM" id="MobiDB-lite"/>
    </source>
</evidence>
<dbReference type="Ensembl" id="ENSCSAVT00000018561.1">
    <property type="protein sequence ID" value="ENSCSAVP00000018361.1"/>
    <property type="gene ID" value="ENSCSAVG00000010780.1"/>
</dbReference>
<protein>
    <submittedName>
        <fullName evidence="3">Uncharacterized protein</fullName>
    </submittedName>
</protein>
<dbReference type="HOGENOM" id="CLU_1133251_0_0_1"/>
<evidence type="ECO:0000256" key="2">
    <source>
        <dbReference type="SAM" id="Phobius"/>
    </source>
</evidence>
<feature type="region of interest" description="Disordered" evidence="1">
    <location>
        <begin position="1"/>
        <end position="21"/>
    </location>
</feature>
<evidence type="ECO:0000313" key="4">
    <source>
        <dbReference type="Proteomes" id="UP000007875"/>
    </source>
</evidence>
<keyword evidence="2" id="KW-0812">Transmembrane</keyword>
<feature type="region of interest" description="Disordered" evidence="1">
    <location>
        <begin position="72"/>
        <end position="97"/>
    </location>
</feature>
<feature type="compositionally biased region" description="Polar residues" evidence="1">
    <location>
        <begin position="83"/>
        <end position="97"/>
    </location>
</feature>
<name>H2ZL95_CIOSA</name>
<evidence type="ECO:0000313" key="3">
    <source>
        <dbReference type="Ensembl" id="ENSCSAVP00000018361.1"/>
    </source>
</evidence>
<dbReference type="AlphaFoldDB" id="H2ZL95"/>
<keyword evidence="2" id="KW-0472">Membrane</keyword>
<dbReference type="Proteomes" id="UP000007875">
    <property type="component" value="Unassembled WGS sequence"/>
</dbReference>
<organism evidence="3 4">
    <name type="scientific">Ciona savignyi</name>
    <name type="common">Pacific transparent sea squirt</name>
    <dbReference type="NCBI Taxonomy" id="51511"/>
    <lineage>
        <taxon>Eukaryota</taxon>
        <taxon>Metazoa</taxon>
        <taxon>Chordata</taxon>
        <taxon>Tunicata</taxon>
        <taxon>Ascidiacea</taxon>
        <taxon>Phlebobranchia</taxon>
        <taxon>Cionidae</taxon>
        <taxon>Ciona</taxon>
    </lineage>
</organism>
<dbReference type="InParanoid" id="H2ZL95"/>
<proteinExistence type="predicted"/>
<keyword evidence="4" id="KW-1185">Reference proteome</keyword>
<sequence length="245" mass="27621">MKSSTLPERSHNGGVDSFDYHNHRSEYLTGYEAEMAHESKSYVGSNSSFDQEYINPVASPTQQSEIFAFPDNTDTQHERTHTRGYSGSTTHSRGYSGSQGYQEIKIEHPQSPAQANSLSMSVLRPRDTENKYEEGPAPVVPAFANYAPPNDSIPATTPGKQKRHNTIYEESSYEEDFPSQDYLMGNNRSALPSVLRKRNNFENETKEEVQYQPIINESDSTKTYMVILVLLLNVGFLALFAQFLT</sequence>
<keyword evidence="2" id="KW-1133">Transmembrane helix</keyword>